<evidence type="ECO:0000313" key="3">
    <source>
        <dbReference type="Proteomes" id="UP000714420"/>
    </source>
</evidence>
<dbReference type="Pfam" id="PF14060">
    <property type="entry name" value="DUF4252"/>
    <property type="match status" value="1"/>
</dbReference>
<feature type="signal peptide" evidence="1">
    <location>
        <begin position="1"/>
        <end position="19"/>
    </location>
</feature>
<protein>
    <submittedName>
        <fullName evidence="2">DUF4252 domain-containing protein</fullName>
    </submittedName>
</protein>
<name>A0ABX2AMW7_9BACT</name>
<gene>
    <name evidence="2" type="ORF">HPS56_09335</name>
</gene>
<evidence type="ECO:0000256" key="1">
    <source>
        <dbReference type="SAM" id="SignalP"/>
    </source>
</evidence>
<evidence type="ECO:0000313" key="2">
    <source>
        <dbReference type="EMBL" id="NPD92538.1"/>
    </source>
</evidence>
<comment type="caution">
    <text evidence="2">The sequence shown here is derived from an EMBL/GenBank/DDBJ whole genome shotgun (WGS) entry which is preliminary data.</text>
</comment>
<dbReference type="RefSeq" id="WP_172275868.1">
    <property type="nucleotide sequence ID" value="NZ_CASGMU010000013.1"/>
</dbReference>
<proteinExistence type="predicted"/>
<sequence length="172" mass="19540">MKKGICLIIAATIALGLSAQRSLDFASKFMQKYKDSTFVTCITVSPKMMEQIAKRTEQNKKEETGHIIQVISKLKSARIITADNHCNDCYRTAESLLKRNRQRFGHSQSYNSEHAHGTFYTRKNKKGSIIELVMLHEDKKTDRLTIVNLTGNIDNEFMDGLIKAFGERGLKP</sequence>
<reference evidence="2 3" key="1">
    <citation type="submission" date="2020-05" db="EMBL/GenBank/DDBJ databases">
        <title>Distinct polysaccharide utilization as determinants for interspecies competition between intestinal Prevotella spp.</title>
        <authorList>
            <person name="Galvez E.J.C."/>
            <person name="Iljazovic A."/>
            <person name="Strowig T."/>
        </authorList>
    </citation>
    <scope>NUCLEOTIDE SEQUENCE [LARGE SCALE GENOMIC DNA]</scope>
    <source>
        <strain evidence="2 3">PMUR</strain>
    </source>
</reference>
<dbReference type="Proteomes" id="UP000714420">
    <property type="component" value="Unassembled WGS sequence"/>
</dbReference>
<organism evidence="2 3">
    <name type="scientific">Xylanibacter muris</name>
    <dbReference type="NCBI Taxonomy" id="2736290"/>
    <lineage>
        <taxon>Bacteria</taxon>
        <taxon>Pseudomonadati</taxon>
        <taxon>Bacteroidota</taxon>
        <taxon>Bacteroidia</taxon>
        <taxon>Bacteroidales</taxon>
        <taxon>Prevotellaceae</taxon>
        <taxon>Xylanibacter</taxon>
    </lineage>
</organism>
<dbReference type="InterPro" id="IPR025348">
    <property type="entry name" value="DUF4252"/>
</dbReference>
<keyword evidence="3" id="KW-1185">Reference proteome</keyword>
<keyword evidence="1" id="KW-0732">Signal</keyword>
<accession>A0ABX2AMW7</accession>
<feature type="chain" id="PRO_5046246688" evidence="1">
    <location>
        <begin position="20"/>
        <end position="172"/>
    </location>
</feature>
<dbReference type="EMBL" id="JABKKF010000009">
    <property type="protein sequence ID" value="NPD92538.1"/>
    <property type="molecule type" value="Genomic_DNA"/>
</dbReference>